<dbReference type="Pfam" id="PF00106">
    <property type="entry name" value="adh_short"/>
    <property type="match status" value="1"/>
</dbReference>
<dbReference type="InterPro" id="IPR051122">
    <property type="entry name" value="SDR_DHRS6-like"/>
</dbReference>
<dbReference type="SUPFAM" id="SSF51735">
    <property type="entry name" value="NAD(P)-binding Rossmann-fold domains"/>
    <property type="match status" value="1"/>
</dbReference>
<reference evidence="4" key="1">
    <citation type="submission" date="2018-05" db="EMBL/GenBank/DDBJ databases">
        <authorList>
            <person name="Lanie J.A."/>
            <person name="Ng W.-L."/>
            <person name="Kazmierczak K.M."/>
            <person name="Andrzejewski T.M."/>
            <person name="Davidsen T.M."/>
            <person name="Wayne K.J."/>
            <person name="Tettelin H."/>
            <person name="Glass J.I."/>
            <person name="Rusch D."/>
            <person name="Podicherti R."/>
            <person name="Tsui H.-C.T."/>
            <person name="Winkler M.E."/>
        </authorList>
    </citation>
    <scope>NUCLEOTIDE SEQUENCE</scope>
</reference>
<organism evidence="4">
    <name type="scientific">marine metagenome</name>
    <dbReference type="NCBI Taxonomy" id="408172"/>
    <lineage>
        <taxon>unclassified sequences</taxon>
        <taxon>metagenomes</taxon>
        <taxon>ecological metagenomes</taxon>
    </lineage>
</organism>
<protein>
    <recommendedName>
        <fullName evidence="5">Short-chain dehydrogenase</fullName>
    </recommendedName>
</protein>
<dbReference type="PANTHER" id="PTHR43477">
    <property type="entry name" value="DIHYDROANTICAPSIN 7-DEHYDROGENASE"/>
    <property type="match status" value="1"/>
</dbReference>
<keyword evidence="2" id="KW-0560">Oxidoreductase</keyword>
<dbReference type="GO" id="GO:0016491">
    <property type="term" value="F:oxidoreductase activity"/>
    <property type="evidence" value="ECO:0007669"/>
    <property type="project" value="UniProtKB-KW"/>
</dbReference>
<dbReference type="NCBIfam" id="NF004779">
    <property type="entry name" value="PRK06125.1"/>
    <property type="match status" value="1"/>
</dbReference>
<dbReference type="InterPro" id="IPR036291">
    <property type="entry name" value="NAD(P)-bd_dom_sf"/>
</dbReference>
<proteinExistence type="inferred from homology"/>
<keyword evidence="3" id="KW-0520">NAD</keyword>
<evidence type="ECO:0000256" key="1">
    <source>
        <dbReference type="ARBA" id="ARBA00006484"/>
    </source>
</evidence>
<dbReference type="PRINTS" id="PR00081">
    <property type="entry name" value="GDHRDH"/>
</dbReference>
<dbReference type="AlphaFoldDB" id="A0A381PZF3"/>
<sequence length="255" mass="26735">MDLGLTGKRAVITGGSKGIGLGCAIGLAREGCHVQLAARNDETLLRARASVLEAATNVEVETHSVDLSVSEDQMALVDAVGDVDIWINNAGAIPAGDIATVDERRWREAWDLKVFGYINLCREVYAVMEAKGSGVIINVIGAAAIRPQPSYIAGAVGNSGLVGLTTALGSRSLQKGVRVLGINPGLIITDRMEDILRREAVDQLGNGDRWEELIPVDPAPGTVEQCADVITFLASPRASHISGTTLTLDAGASAR</sequence>
<dbReference type="EMBL" id="UINC01001150">
    <property type="protein sequence ID" value="SUZ72451.1"/>
    <property type="molecule type" value="Genomic_DNA"/>
</dbReference>
<dbReference type="PANTHER" id="PTHR43477:SF4">
    <property type="entry name" value="DEHYDROGENASE_REDUCTASE SDR FAMILY MEMBER 6"/>
    <property type="match status" value="1"/>
</dbReference>
<dbReference type="InterPro" id="IPR002347">
    <property type="entry name" value="SDR_fam"/>
</dbReference>
<accession>A0A381PZF3</accession>
<evidence type="ECO:0008006" key="5">
    <source>
        <dbReference type="Google" id="ProtNLM"/>
    </source>
</evidence>
<name>A0A381PZF3_9ZZZZ</name>
<evidence type="ECO:0000256" key="2">
    <source>
        <dbReference type="ARBA" id="ARBA00023002"/>
    </source>
</evidence>
<gene>
    <name evidence="4" type="ORF">METZ01_LOCUS25305</name>
</gene>
<evidence type="ECO:0000256" key="3">
    <source>
        <dbReference type="ARBA" id="ARBA00023027"/>
    </source>
</evidence>
<comment type="similarity">
    <text evidence="1">Belongs to the short-chain dehydrogenases/reductases (SDR) family.</text>
</comment>
<evidence type="ECO:0000313" key="4">
    <source>
        <dbReference type="EMBL" id="SUZ72451.1"/>
    </source>
</evidence>
<dbReference type="Gene3D" id="3.40.50.720">
    <property type="entry name" value="NAD(P)-binding Rossmann-like Domain"/>
    <property type="match status" value="1"/>
</dbReference>